<proteinExistence type="predicted"/>
<sequence length="66" mass="7226">NAVDVLSRGPGRNSTSARPQIQCLAIGYLPTVVPVTSLFSYLRRKSTSDAFFLMLGIIGRLRACIR</sequence>
<evidence type="ECO:0000313" key="2">
    <source>
        <dbReference type="EMBL" id="EFM40270.1"/>
    </source>
</evidence>
<dbReference type="HOGENOM" id="CLU_2818221_0_0_11"/>
<keyword evidence="1" id="KW-0812">Transmembrane</keyword>
<name>E0QAU2_9BIFI</name>
<dbReference type="Proteomes" id="UP000003323">
    <property type="component" value="Unassembled WGS sequence"/>
</dbReference>
<protein>
    <submittedName>
        <fullName evidence="2">Uncharacterized protein</fullName>
    </submittedName>
</protein>
<evidence type="ECO:0000313" key="3">
    <source>
        <dbReference type="Proteomes" id="UP000003323"/>
    </source>
</evidence>
<organism evidence="2 3">
    <name type="scientific">Bifidobacterium dentium ATCC 27679</name>
    <dbReference type="NCBI Taxonomy" id="871562"/>
    <lineage>
        <taxon>Bacteria</taxon>
        <taxon>Bacillati</taxon>
        <taxon>Actinomycetota</taxon>
        <taxon>Actinomycetes</taxon>
        <taxon>Bifidobacteriales</taxon>
        <taxon>Bifidobacteriaceae</taxon>
        <taxon>Bifidobacterium</taxon>
    </lineage>
</organism>
<accession>E0QAU2</accession>
<dbReference type="RefSeq" id="WP_003843236.1">
    <property type="nucleotide sequence ID" value="NZ_GL405226.1"/>
</dbReference>
<reference evidence="2 3" key="1">
    <citation type="submission" date="2010-08" db="EMBL/GenBank/DDBJ databases">
        <authorList>
            <person name="Muzny D."/>
            <person name="Qin X."/>
            <person name="Deng J."/>
            <person name="Jiang H."/>
            <person name="Liu Y."/>
            <person name="Qu J."/>
            <person name="Song X.-Z."/>
            <person name="Zhang L."/>
            <person name="Thornton R."/>
            <person name="Coyle M."/>
            <person name="Francisco L."/>
            <person name="Jackson L."/>
            <person name="Javaid M."/>
            <person name="Korchina V."/>
            <person name="Kovar C."/>
            <person name="Mata R."/>
            <person name="Mathew T."/>
            <person name="Ngo R."/>
            <person name="Nguyen L."/>
            <person name="Nguyen N."/>
            <person name="Okwuonu G."/>
            <person name="Ongeri F."/>
            <person name="Pham C."/>
            <person name="Simmons D."/>
            <person name="Wilczek-Boney K."/>
            <person name="Hale W."/>
            <person name="Jakkamsetti A."/>
            <person name="Pham P."/>
            <person name="Ruth R."/>
            <person name="San Lucas F."/>
            <person name="Warren J."/>
            <person name="Zhang J."/>
            <person name="Zhao Z."/>
            <person name="Zhou C."/>
            <person name="Zhu D."/>
            <person name="Lee S."/>
            <person name="Bess C."/>
            <person name="Blankenburg K."/>
            <person name="Forbes L."/>
            <person name="Fu Q."/>
            <person name="Gubbala S."/>
            <person name="Hirani K."/>
            <person name="Jayaseelan J.C."/>
            <person name="Lara F."/>
            <person name="Munidasa M."/>
            <person name="Palculict T."/>
            <person name="Patil S."/>
            <person name="Pu L.-L."/>
            <person name="Saada N."/>
            <person name="Tang L."/>
            <person name="Weissenberger G."/>
            <person name="Zhu Y."/>
            <person name="Hemphill L."/>
            <person name="Shang Y."/>
            <person name="Youmans B."/>
            <person name="Ayvaz T."/>
            <person name="Ross M."/>
            <person name="Santibanez J."/>
            <person name="Aqrawi P."/>
            <person name="Gross S."/>
            <person name="Joshi V."/>
            <person name="Fowler G."/>
            <person name="Nazareth L."/>
            <person name="Reid J."/>
            <person name="Worley K."/>
            <person name="Petrosino J."/>
            <person name="Highlander S."/>
            <person name="Gibbs R."/>
        </authorList>
    </citation>
    <scope>NUCLEOTIDE SEQUENCE [LARGE SCALE GENOMIC DNA]</scope>
    <source>
        <strain evidence="2 3">ATCC 27679</strain>
    </source>
</reference>
<evidence type="ECO:0000256" key="1">
    <source>
        <dbReference type="SAM" id="Phobius"/>
    </source>
</evidence>
<dbReference type="AlphaFoldDB" id="E0QAU2"/>
<gene>
    <name evidence="2" type="ORF">HMPREF0168_2250</name>
</gene>
<feature type="transmembrane region" description="Helical" evidence="1">
    <location>
        <begin position="21"/>
        <end position="42"/>
    </location>
</feature>
<feature type="non-terminal residue" evidence="2">
    <location>
        <position position="1"/>
    </location>
</feature>
<dbReference type="EMBL" id="AEEQ01000016">
    <property type="protein sequence ID" value="EFM40270.1"/>
    <property type="molecule type" value="Genomic_DNA"/>
</dbReference>
<comment type="caution">
    <text evidence="2">The sequence shown here is derived from an EMBL/GenBank/DDBJ whole genome shotgun (WGS) entry which is preliminary data.</text>
</comment>
<keyword evidence="1" id="KW-1133">Transmembrane helix</keyword>
<keyword evidence="1" id="KW-0472">Membrane</keyword>